<dbReference type="EMBL" id="CT868662">
    <property type="protein sequence ID" value="CAK91196.1"/>
    <property type="molecule type" value="Genomic_DNA"/>
</dbReference>
<evidence type="ECO:0000313" key="2">
    <source>
        <dbReference type="Proteomes" id="UP000000600"/>
    </source>
</evidence>
<dbReference type="RefSeq" id="XP_001458593.1">
    <property type="nucleotide sequence ID" value="XM_001458556.1"/>
</dbReference>
<dbReference type="GeneID" id="5044403"/>
<dbReference type="Proteomes" id="UP000000600">
    <property type="component" value="Unassembled WGS sequence"/>
</dbReference>
<protein>
    <submittedName>
        <fullName evidence="1">Uncharacterized protein</fullName>
    </submittedName>
</protein>
<keyword evidence="2" id="KW-1185">Reference proteome</keyword>
<dbReference type="InParanoid" id="A0E7C9"/>
<dbReference type="KEGG" id="ptm:GSPATT00023924001"/>
<proteinExistence type="predicted"/>
<reference evidence="1 2" key="1">
    <citation type="journal article" date="2006" name="Nature">
        <title>Global trends of whole-genome duplications revealed by the ciliate Paramecium tetraurelia.</title>
        <authorList>
            <consortium name="Genoscope"/>
            <person name="Aury J.-M."/>
            <person name="Jaillon O."/>
            <person name="Duret L."/>
            <person name="Noel B."/>
            <person name="Jubin C."/>
            <person name="Porcel B.M."/>
            <person name="Segurens B."/>
            <person name="Daubin V."/>
            <person name="Anthouard V."/>
            <person name="Aiach N."/>
            <person name="Arnaiz O."/>
            <person name="Billaut A."/>
            <person name="Beisson J."/>
            <person name="Blanc I."/>
            <person name="Bouhouche K."/>
            <person name="Camara F."/>
            <person name="Duharcourt S."/>
            <person name="Guigo R."/>
            <person name="Gogendeau D."/>
            <person name="Katinka M."/>
            <person name="Keller A.-M."/>
            <person name="Kissmehl R."/>
            <person name="Klotz C."/>
            <person name="Koll F."/>
            <person name="Le Moue A."/>
            <person name="Lepere C."/>
            <person name="Malinsky S."/>
            <person name="Nowacki M."/>
            <person name="Nowak J.K."/>
            <person name="Plattner H."/>
            <person name="Poulain J."/>
            <person name="Ruiz F."/>
            <person name="Serrano V."/>
            <person name="Zagulski M."/>
            <person name="Dessen P."/>
            <person name="Betermier M."/>
            <person name="Weissenbach J."/>
            <person name="Scarpelli C."/>
            <person name="Schachter V."/>
            <person name="Sperling L."/>
            <person name="Meyer E."/>
            <person name="Cohen J."/>
            <person name="Wincker P."/>
        </authorList>
    </citation>
    <scope>NUCLEOTIDE SEQUENCE [LARGE SCALE GENOMIC DNA]</scope>
    <source>
        <strain evidence="1 2">Stock d4-2</strain>
    </source>
</reference>
<accession>A0E7C9</accession>
<organism evidence="1 2">
    <name type="scientific">Paramecium tetraurelia</name>
    <dbReference type="NCBI Taxonomy" id="5888"/>
    <lineage>
        <taxon>Eukaryota</taxon>
        <taxon>Sar</taxon>
        <taxon>Alveolata</taxon>
        <taxon>Ciliophora</taxon>
        <taxon>Intramacronucleata</taxon>
        <taxon>Oligohymenophorea</taxon>
        <taxon>Peniculida</taxon>
        <taxon>Parameciidae</taxon>
        <taxon>Paramecium</taxon>
    </lineage>
</organism>
<gene>
    <name evidence="1" type="ORF">GSPATT00023924001</name>
</gene>
<name>A0E7C9_PARTE</name>
<dbReference type="AlphaFoldDB" id="A0E7C9"/>
<sequence length="188" mass="23070">MVTKNAKKPRNAERIDLQQIDIEDDEANVYKFSHKHFYSSFGEKITYWYWVQKRAHFKNDIWKNQREFDKQLQNHQPHFKLDEIIKTRDKIDAQQIHQLNIQRPLLEWKQRSPKENVGKFKLLKKIAKYSMNLNSTYIRLKLLDKEVIKAILEQYLSKSNYSTQYVYQLNKFQLRGFWNRLQQIELIY</sequence>
<evidence type="ECO:0000313" key="1">
    <source>
        <dbReference type="EMBL" id="CAK91196.1"/>
    </source>
</evidence>
<dbReference type="HOGENOM" id="CLU_1443611_0_0_1"/>